<evidence type="ECO:0000256" key="2">
    <source>
        <dbReference type="SAM" id="Phobius"/>
    </source>
</evidence>
<keyword evidence="2" id="KW-1133">Transmembrane helix</keyword>
<dbReference type="AlphaFoldDB" id="A0A975M5I7"/>
<evidence type="ECO:0000313" key="3">
    <source>
        <dbReference type="EMBL" id="QWC09821.1"/>
    </source>
</evidence>
<dbReference type="Proteomes" id="UP000676885">
    <property type="component" value="Chromosome"/>
</dbReference>
<proteinExistence type="predicted"/>
<name>A0A975M5I7_9MICC</name>
<dbReference type="EMBL" id="CP076022">
    <property type="protein sequence ID" value="QWC09821.1"/>
    <property type="molecule type" value="Genomic_DNA"/>
</dbReference>
<evidence type="ECO:0000256" key="1">
    <source>
        <dbReference type="SAM" id="MobiDB-lite"/>
    </source>
</evidence>
<dbReference type="RefSeq" id="WP_210227526.1">
    <property type="nucleotide sequence ID" value="NZ_CP076022.1"/>
</dbReference>
<accession>A0A975M5I7</accession>
<feature type="compositionally biased region" description="Acidic residues" evidence="1">
    <location>
        <begin position="1"/>
        <end position="16"/>
    </location>
</feature>
<evidence type="ECO:0000313" key="4">
    <source>
        <dbReference type="Proteomes" id="UP000676885"/>
    </source>
</evidence>
<gene>
    <name evidence="3" type="ORF">KKR91_15390</name>
</gene>
<keyword evidence="2" id="KW-0472">Membrane</keyword>
<protein>
    <submittedName>
        <fullName evidence="3">Uncharacterized protein</fullName>
    </submittedName>
</protein>
<keyword evidence="4" id="KW-1185">Reference proteome</keyword>
<sequence length="71" mass="7516">MEENLVPEQGEGEASVDDQPQKKQRKGKLWGLLLTAVVLFGGGGVTGAVLVDPTGSEEYAALETSKESVDR</sequence>
<feature type="region of interest" description="Disordered" evidence="1">
    <location>
        <begin position="1"/>
        <end position="23"/>
    </location>
</feature>
<organism evidence="3 4">
    <name type="scientific">Arthrobacter jiangjiafuii</name>
    <dbReference type="NCBI Taxonomy" id="2817475"/>
    <lineage>
        <taxon>Bacteria</taxon>
        <taxon>Bacillati</taxon>
        <taxon>Actinomycetota</taxon>
        <taxon>Actinomycetes</taxon>
        <taxon>Micrococcales</taxon>
        <taxon>Micrococcaceae</taxon>
        <taxon>Arthrobacter</taxon>
    </lineage>
</organism>
<keyword evidence="2" id="KW-0812">Transmembrane</keyword>
<reference evidence="3 4" key="1">
    <citation type="submission" date="2021-05" db="EMBL/GenBank/DDBJ databases">
        <title>Novel species in genus Arthrobacter.</title>
        <authorList>
            <person name="Zhang G."/>
        </authorList>
    </citation>
    <scope>NUCLEOTIDE SEQUENCE [LARGE SCALE GENOMIC DNA]</scope>
    <source>
        <strain evidence="4">zg-ZUI227</strain>
    </source>
</reference>
<feature type="transmembrane region" description="Helical" evidence="2">
    <location>
        <begin position="29"/>
        <end position="51"/>
    </location>
</feature>
<dbReference type="KEGG" id="ajg:KKR91_15390"/>